<gene>
    <name evidence="2" type="ORF">K504DRAFT_447678</name>
</gene>
<dbReference type="Proteomes" id="UP000799428">
    <property type="component" value="Unassembled WGS sequence"/>
</dbReference>
<protein>
    <submittedName>
        <fullName evidence="2">Uncharacterized protein</fullName>
    </submittedName>
</protein>
<keyword evidence="3" id="KW-1185">Reference proteome</keyword>
<feature type="region of interest" description="Disordered" evidence="1">
    <location>
        <begin position="23"/>
        <end position="42"/>
    </location>
</feature>
<evidence type="ECO:0000313" key="3">
    <source>
        <dbReference type="Proteomes" id="UP000799428"/>
    </source>
</evidence>
<dbReference type="AlphaFoldDB" id="A0A6G1K332"/>
<accession>A0A6G1K332</accession>
<feature type="region of interest" description="Disordered" evidence="1">
    <location>
        <begin position="177"/>
        <end position="196"/>
    </location>
</feature>
<feature type="compositionally biased region" description="Pro residues" evidence="1">
    <location>
        <begin position="183"/>
        <end position="196"/>
    </location>
</feature>
<organism evidence="2 3">
    <name type="scientific">Pleomassaria siparia CBS 279.74</name>
    <dbReference type="NCBI Taxonomy" id="1314801"/>
    <lineage>
        <taxon>Eukaryota</taxon>
        <taxon>Fungi</taxon>
        <taxon>Dikarya</taxon>
        <taxon>Ascomycota</taxon>
        <taxon>Pezizomycotina</taxon>
        <taxon>Dothideomycetes</taxon>
        <taxon>Pleosporomycetidae</taxon>
        <taxon>Pleosporales</taxon>
        <taxon>Pleomassariaceae</taxon>
        <taxon>Pleomassaria</taxon>
    </lineage>
</organism>
<sequence>MKPLMPKDFWSIAKNNLFGSPPLAPDEWLSPPTNKDDDAAAESRPALAEKSQQLVDIIAKSVSSNIYTQLEDVATIQTSTLPPREACTTFGMLDRSKILEREKRINVMMNSTFCRTRVYNLGVRKTIAVDIGPFMDRDQPIHFSPDDVPGKLLIQPSAEMNSAAKFNVPPSTQWRNLWSSKPKPIPARPMRIPNPPTEEEQMREILLHSAHERTLREPTPAFIDGFENTVRALTLLTIENGTETIMDAFRLEQHLHRTRHHIPRTEHLCMWRLAEEDYQWECPNQGGAKGGPKKKTEVVRFGWKCWCEKRHEVLVWNSWIPEKKEEAVWMKYFN</sequence>
<proteinExistence type="predicted"/>
<dbReference type="EMBL" id="MU005775">
    <property type="protein sequence ID" value="KAF2706787.1"/>
    <property type="molecule type" value="Genomic_DNA"/>
</dbReference>
<name>A0A6G1K332_9PLEO</name>
<evidence type="ECO:0000313" key="2">
    <source>
        <dbReference type="EMBL" id="KAF2706787.1"/>
    </source>
</evidence>
<reference evidence="2" key="1">
    <citation type="journal article" date="2020" name="Stud. Mycol.">
        <title>101 Dothideomycetes genomes: a test case for predicting lifestyles and emergence of pathogens.</title>
        <authorList>
            <person name="Haridas S."/>
            <person name="Albert R."/>
            <person name="Binder M."/>
            <person name="Bloem J."/>
            <person name="Labutti K."/>
            <person name="Salamov A."/>
            <person name="Andreopoulos B."/>
            <person name="Baker S."/>
            <person name="Barry K."/>
            <person name="Bills G."/>
            <person name="Bluhm B."/>
            <person name="Cannon C."/>
            <person name="Castanera R."/>
            <person name="Culley D."/>
            <person name="Daum C."/>
            <person name="Ezra D."/>
            <person name="Gonzalez J."/>
            <person name="Henrissat B."/>
            <person name="Kuo A."/>
            <person name="Liang C."/>
            <person name="Lipzen A."/>
            <person name="Lutzoni F."/>
            <person name="Magnuson J."/>
            <person name="Mondo S."/>
            <person name="Nolan M."/>
            <person name="Ohm R."/>
            <person name="Pangilinan J."/>
            <person name="Park H.-J."/>
            <person name="Ramirez L."/>
            <person name="Alfaro M."/>
            <person name="Sun H."/>
            <person name="Tritt A."/>
            <person name="Yoshinaga Y."/>
            <person name="Zwiers L.-H."/>
            <person name="Turgeon B."/>
            <person name="Goodwin S."/>
            <person name="Spatafora J."/>
            <person name="Crous P."/>
            <person name="Grigoriev I."/>
        </authorList>
    </citation>
    <scope>NUCLEOTIDE SEQUENCE</scope>
    <source>
        <strain evidence="2">CBS 279.74</strain>
    </source>
</reference>
<evidence type="ECO:0000256" key="1">
    <source>
        <dbReference type="SAM" id="MobiDB-lite"/>
    </source>
</evidence>